<dbReference type="KEGG" id="dfa:DFA_09399"/>
<proteinExistence type="predicted"/>
<reference evidence="2" key="1">
    <citation type="journal article" date="2011" name="Genome Res.">
        <title>Phylogeny-wide analysis of social amoeba genomes highlights ancient origins for complex intercellular communication.</title>
        <authorList>
            <person name="Heidel A.J."/>
            <person name="Lawal H.M."/>
            <person name="Felder M."/>
            <person name="Schilde C."/>
            <person name="Helps N.R."/>
            <person name="Tunggal B."/>
            <person name="Rivero F."/>
            <person name="John U."/>
            <person name="Schleicher M."/>
            <person name="Eichinger L."/>
            <person name="Platzer M."/>
            <person name="Noegel A.A."/>
            <person name="Schaap P."/>
            <person name="Gloeckner G."/>
        </authorList>
    </citation>
    <scope>NUCLEOTIDE SEQUENCE [LARGE SCALE GENOMIC DNA]</scope>
    <source>
        <strain evidence="2">SH3</strain>
    </source>
</reference>
<dbReference type="AlphaFoldDB" id="F4Q7I6"/>
<organism evidence="1 2">
    <name type="scientific">Cavenderia fasciculata</name>
    <name type="common">Slime mold</name>
    <name type="synonym">Dictyostelium fasciculatum</name>
    <dbReference type="NCBI Taxonomy" id="261658"/>
    <lineage>
        <taxon>Eukaryota</taxon>
        <taxon>Amoebozoa</taxon>
        <taxon>Evosea</taxon>
        <taxon>Eumycetozoa</taxon>
        <taxon>Dictyostelia</taxon>
        <taxon>Acytosteliales</taxon>
        <taxon>Cavenderiaceae</taxon>
        <taxon>Cavenderia</taxon>
    </lineage>
</organism>
<accession>F4Q7I6</accession>
<protein>
    <submittedName>
        <fullName evidence="1">Uncharacterized protein</fullName>
    </submittedName>
</protein>
<dbReference type="EMBL" id="GL883024">
    <property type="protein sequence ID" value="EGG16368.1"/>
    <property type="molecule type" value="Genomic_DNA"/>
</dbReference>
<gene>
    <name evidence="1" type="ORF">DFA_09399</name>
</gene>
<dbReference type="GeneID" id="14868314"/>
<sequence>MISSSLSSSSSCNHNDDNSSRLVQIRLVWVLSNQYLRTKIFEYVRWIHRGFEIDRSASRHKEENIKKYYYFCNPKSNAQLESGGQSLTEMLCYGRGDLFIKYLPKYLEIVPKDEARKAMHHFWQLAIARVASVTVLRCIMTSELIYLDTHQSLRTLSQCVHRYYKKVPNKDFQSTPMHWYINNQYLIKLLFKFSTKLLNHQIIIDFINQQEKQEKQQQQPSTTSSSTSSSSSSLKLIQIFEKYNIINIKWKDVWFNAVTVKDYQVLDYATDRLKSATVITAKMVNYIIKYGDLQLLKRLLLKYTLTKDQNTIHTILHSKLASQHAKEYIDTLFALNHPRLAQNNCFGNHIRSIDYKILTTDLLDLVLNPYPDPTDLWAHVNVGLVRSFARSSIELLEYYLDLTKDKYVDHDWSQLLNETLKYGNEEMFGWVLTHHNAYPFKIEYIPSGAHNDCDDQVVAKYMKMVWSVFEKASNLQFDTIDICPFLSHPHPIMWQILDILGTFFNKTTHSYFNGYRILEAAALHSLEIYQKTTNLFANQSRLIRPNCLIAKSIANGNQAQLLEMIWHSNESHWEEIIKLCFQLALDKLDRINRQIIRHYYEPAAQVQLKQALCERKATMTLFPVIFNHLVPGKEVCRFIHIPYTIEVESVENLFNDPSENDKSFWSMFIEYLDKSASFFTFDHMVPELVHLIDMSRKLGHIKMINLLSVAQLRILTLNKNNKT</sequence>
<dbReference type="Proteomes" id="UP000007797">
    <property type="component" value="Unassembled WGS sequence"/>
</dbReference>
<evidence type="ECO:0000313" key="1">
    <source>
        <dbReference type="EMBL" id="EGG16368.1"/>
    </source>
</evidence>
<name>F4Q7I6_CACFS</name>
<keyword evidence="2" id="KW-1185">Reference proteome</keyword>
<dbReference type="RefSeq" id="XP_004354752.1">
    <property type="nucleotide sequence ID" value="XM_004354700.1"/>
</dbReference>
<evidence type="ECO:0000313" key="2">
    <source>
        <dbReference type="Proteomes" id="UP000007797"/>
    </source>
</evidence>